<dbReference type="InterPro" id="IPR002933">
    <property type="entry name" value="Peptidase_M20"/>
</dbReference>
<evidence type="ECO:0000256" key="4">
    <source>
        <dbReference type="SAM" id="MobiDB-lite"/>
    </source>
</evidence>
<evidence type="ECO:0000313" key="6">
    <source>
        <dbReference type="EMBL" id="TGG76262.1"/>
    </source>
</evidence>
<sequence>MQQPPSDPTAVPAATGSSPTGSAPAGSGTGPSHESPGGSAAGREASGSFGGSAAAAGVANTVAALMPRAKSELAELVAFRSVADPEQFPRSECEGAAEWIARALRAEGFQDVATLDTPDGTQSVYGFLPGPEGAPTVLLYAHYDVQPPLDEAAWRTPPFELTDGADGRWYGRGAADCKGGFIMHLLALRAVRENGGLPVSVKMIVEGSEEQGTGGLEEYARSRPELLAADAIVIGDAGNFRCGLPTVTATLRGMALLRVQVDTLEGNLHSGLFGGAAPDALAALLRTLDSLRDADGNTVIDGLEAGAPWEGMPYPEEDFRQDAKVLDGVGLLGSGAVADRLWARPAVTVLGIDCPPVVGATPSVHASARALVSLRIPPGTDVEKAVELLVAHVESHVPWQARVTTELVGKGQPFSADTTSPAYSAMAEALRAAYDGQEMQISGMGGSIPLCNALDALYPEAEILLIGLSEPEAQIHAVNESVDPRELERMAVAEALFLRGYAAQAAG</sequence>
<dbReference type="PANTHER" id="PTHR43270">
    <property type="entry name" value="BETA-ALA-HIS DIPEPTIDASE"/>
    <property type="match status" value="1"/>
</dbReference>
<dbReference type="EMBL" id="RCIY01000106">
    <property type="protein sequence ID" value="TGG76262.1"/>
    <property type="molecule type" value="Genomic_DNA"/>
</dbReference>
<evidence type="ECO:0000256" key="2">
    <source>
        <dbReference type="ARBA" id="ARBA00022723"/>
    </source>
</evidence>
<dbReference type="GeneID" id="75185278"/>
<evidence type="ECO:0000313" key="7">
    <source>
        <dbReference type="Proteomes" id="UP000298111"/>
    </source>
</evidence>
<dbReference type="InterPro" id="IPR051458">
    <property type="entry name" value="Cyt/Met_Dipeptidase"/>
</dbReference>
<dbReference type="GO" id="GO:0008233">
    <property type="term" value="F:peptidase activity"/>
    <property type="evidence" value="ECO:0007669"/>
    <property type="project" value="UniProtKB-KW"/>
</dbReference>
<evidence type="ECO:0000256" key="3">
    <source>
        <dbReference type="ARBA" id="ARBA00022801"/>
    </source>
</evidence>
<name>A0A8H1L2I8_9ACTN</name>
<reference evidence="6 7" key="1">
    <citation type="submission" date="2018-10" db="EMBL/GenBank/DDBJ databases">
        <title>Isolation of pseudouridimycin from Streptomyces albus DSM 40763.</title>
        <authorList>
            <person name="Rosenqvist P."/>
            <person name="Metsae-Ketelae M."/>
            <person name="Virta P."/>
        </authorList>
    </citation>
    <scope>NUCLEOTIDE SEQUENCE [LARGE SCALE GENOMIC DNA]</scope>
    <source>
        <strain evidence="6 7">DSM 40763</strain>
    </source>
</reference>
<evidence type="ECO:0000256" key="1">
    <source>
        <dbReference type="ARBA" id="ARBA00022670"/>
    </source>
</evidence>
<dbReference type="Pfam" id="PF07687">
    <property type="entry name" value="M20_dimer"/>
    <property type="match status" value="1"/>
</dbReference>
<dbReference type="GO" id="GO:0046872">
    <property type="term" value="F:metal ion binding"/>
    <property type="evidence" value="ECO:0007669"/>
    <property type="project" value="UniProtKB-KW"/>
</dbReference>
<keyword evidence="3" id="KW-0378">Hydrolase</keyword>
<dbReference type="SUPFAM" id="SSF53187">
    <property type="entry name" value="Zn-dependent exopeptidases"/>
    <property type="match status" value="1"/>
</dbReference>
<protein>
    <submittedName>
        <fullName evidence="6">Dipeptidase</fullName>
    </submittedName>
</protein>
<keyword evidence="1" id="KW-0645">Protease</keyword>
<feature type="region of interest" description="Disordered" evidence="4">
    <location>
        <begin position="1"/>
        <end position="52"/>
    </location>
</feature>
<feature type="domain" description="Peptidase M20 dimerisation" evidence="5">
    <location>
        <begin position="259"/>
        <end position="399"/>
    </location>
</feature>
<comment type="caution">
    <text evidence="6">The sequence shown here is derived from an EMBL/GenBank/DDBJ whole genome shotgun (WGS) entry which is preliminary data.</text>
</comment>
<dbReference type="Proteomes" id="UP000298111">
    <property type="component" value="Unassembled WGS sequence"/>
</dbReference>
<gene>
    <name evidence="6" type="ORF">D8771_30100</name>
</gene>
<proteinExistence type="predicted"/>
<keyword evidence="2" id="KW-0479">Metal-binding</keyword>
<dbReference type="PANTHER" id="PTHR43270:SF12">
    <property type="entry name" value="SUCCINYL-DIAMINOPIMELATE DESUCCINYLASE"/>
    <property type="match status" value="1"/>
</dbReference>
<dbReference type="NCBIfam" id="NF005914">
    <property type="entry name" value="PRK07907.1"/>
    <property type="match status" value="1"/>
</dbReference>
<organism evidence="6 7">
    <name type="scientific">Streptomyces albus</name>
    <dbReference type="NCBI Taxonomy" id="1888"/>
    <lineage>
        <taxon>Bacteria</taxon>
        <taxon>Bacillati</taxon>
        <taxon>Actinomycetota</taxon>
        <taxon>Actinomycetes</taxon>
        <taxon>Kitasatosporales</taxon>
        <taxon>Streptomycetaceae</taxon>
        <taxon>Streptomyces</taxon>
    </lineage>
</organism>
<dbReference type="AlphaFoldDB" id="A0A8H1L2I8"/>
<dbReference type="RefSeq" id="WP_037612800.1">
    <property type="nucleotide sequence ID" value="NZ_CP103060.1"/>
</dbReference>
<dbReference type="Pfam" id="PF01546">
    <property type="entry name" value="Peptidase_M20"/>
    <property type="match status" value="1"/>
</dbReference>
<accession>A0A8H1L2I8</accession>
<dbReference type="InterPro" id="IPR011650">
    <property type="entry name" value="Peptidase_M20_dimer"/>
</dbReference>
<dbReference type="Gene3D" id="3.30.70.360">
    <property type="match status" value="1"/>
</dbReference>
<dbReference type="GO" id="GO:0006508">
    <property type="term" value="P:proteolysis"/>
    <property type="evidence" value="ECO:0007669"/>
    <property type="project" value="UniProtKB-KW"/>
</dbReference>
<dbReference type="Gene3D" id="3.40.630.10">
    <property type="entry name" value="Zn peptidases"/>
    <property type="match status" value="1"/>
</dbReference>
<feature type="compositionally biased region" description="Low complexity" evidence="4">
    <location>
        <begin position="12"/>
        <end position="52"/>
    </location>
</feature>
<evidence type="ECO:0000259" key="5">
    <source>
        <dbReference type="Pfam" id="PF07687"/>
    </source>
</evidence>